<evidence type="ECO:0000313" key="2">
    <source>
        <dbReference type="Proteomes" id="UP000230750"/>
    </source>
</evidence>
<gene>
    <name evidence="1" type="ORF">BSL78_05140</name>
</gene>
<sequence length="143" mass="15142">MYTNTTLTVVTLSPNVSILGCQGISDVLGVNLTITGIAGGAPFQALTIEMLDIKSQRDTDQGAVTERGIGTVQTLVEVTERAGTTMITGEMPTIETNLGVTPEARGDVTTAKEVGNTHTAQLHRIESVMFIMCLGSNVFEQVE</sequence>
<proteinExistence type="predicted"/>
<dbReference type="AlphaFoldDB" id="A0A2G8LCG2"/>
<protein>
    <submittedName>
        <fullName evidence="1">Uncharacterized protein</fullName>
    </submittedName>
</protein>
<evidence type="ECO:0000313" key="1">
    <source>
        <dbReference type="EMBL" id="PIK57941.1"/>
    </source>
</evidence>
<reference evidence="1 2" key="1">
    <citation type="journal article" date="2017" name="PLoS Biol.">
        <title>The sea cucumber genome provides insights into morphological evolution and visceral regeneration.</title>
        <authorList>
            <person name="Zhang X."/>
            <person name="Sun L."/>
            <person name="Yuan J."/>
            <person name="Sun Y."/>
            <person name="Gao Y."/>
            <person name="Zhang L."/>
            <person name="Li S."/>
            <person name="Dai H."/>
            <person name="Hamel J.F."/>
            <person name="Liu C."/>
            <person name="Yu Y."/>
            <person name="Liu S."/>
            <person name="Lin W."/>
            <person name="Guo K."/>
            <person name="Jin S."/>
            <person name="Xu P."/>
            <person name="Storey K.B."/>
            <person name="Huan P."/>
            <person name="Zhang T."/>
            <person name="Zhou Y."/>
            <person name="Zhang J."/>
            <person name="Lin C."/>
            <person name="Li X."/>
            <person name="Xing L."/>
            <person name="Huo D."/>
            <person name="Sun M."/>
            <person name="Wang L."/>
            <person name="Mercier A."/>
            <person name="Li F."/>
            <person name="Yang H."/>
            <person name="Xiang J."/>
        </authorList>
    </citation>
    <scope>NUCLEOTIDE SEQUENCE [LARGE SCALE GENOMIC DNA]</scope>
    <source>
        <strain evidence="1">Shaxun</strain>
        <tissue evidence="1">Muscle</tissue>
    </source>
</reference>
<organism evidence="1 2">
    <name type="scientific">Stichopus japonicus</name>
    <name type="common">Sea cucumber</name>
    <dbReference type="NCBI Taxonomy" id="307972"/>
    <lineage>
        <taxon>Eukaryota</taxon>
        <taxon>Metazoa</taxon>
        <taxon>Echinodermata</taxon>
        <taxon>Eleutherozoa</taxon>
        <taxon>Echinozoa</taxon>
        <taxon>Holothuroidea</taxon>
        <taxon>Aspidochirotacea</taxon>
        <taxon>Aspidochirotida</taxon>
        <taxon>Stichopodidae</taxon>
        <taxon>Apostichopus</taxon>
    </lineage>
</organism>
<comment type="caution">
    <text evidence="1">The sequence shown here is derived from an EMBL/GenBank/DDBJ whole genome shotgun (WGS) entry which is preliminary data.</text>
</comment>
<dbReference type="Proteomes" id="UP000230750">
    <property type="component" value="Unassembled WGS sequence"/>
</dbReference>
<name>A0A2G8LCG2_STIJA</name>
<dbReference type="EMBL" id="MRZV01000128">
    <property type="protein sequence ID" value="PIK57941.1"/>
    <property type="molecule type" value="Genomic_DNA"/>
</dbReference>
<keyword evidence="2" id="KW-1185">Reference proteome</keyword>
<accession>A0A2G8LCG2</accession>